<reference evidence="2" key="1">
    <citation type="submission" date="2022-08" db="EMBL/GenBank/DDBJ databases">
        <title>Genome Sequence of the sulphate-reducing bacterium, Pseudodesulfovibrio portus JCM14722.</title>
        <authorList>
            <person name="Kondo R."/>
            <person name="Kataoka T."/>
        </authorList>
    </citation>
    <scope>NUCLEOTIDE SEQUENCE</scope>
    <source>
        <strain evidence="2">JCM 14722</strain>
    </source>
</reference>
<evidence type="ECO:0000313" key="2">
    <source>
        <dbReference type="EMBL" id="BDQ35275.1"/>
    </source>
</evidence>
<feature type="transmembrane region" description="Helical" evidence="1">
    <location>
        <begin position="6"/>
        <end position="22"/>
    </location>
</feature>
<dbReference type="Proteomes" id="UP001061361">
    <property type="component" value="Chromosome"/>
</dbReference>
<name>A0ABM8AV84_9BACT</name>
<keyword evidence="1" id="KW-0472">Membrane</keyword>
<accession>A0ABM8AV84</accession>
<sequence>MLQGLFFLSFFAIGLVCVRLWRLSAVHRVPGCGWWAGGCAGIALATLLAGASPWVGEWARTMAAHVASIGGFCALWLGTRRFVGGSPARIAPFLFMAFLAFLAGVFFWLARIAPSYPMRLTINCVSLLLFSGGIARILFTARMGSGLVTTAGVLYMIFSLINTLRTVNIILTPAPGSFFLSNAASRNLTVAMVPVILAALVSLEFLARAALANETKDDS</sequence>
<evidence type="ECO:0000313" key="3">
    <source>
        <dbReference type="Proteomes" id="UP001061361"/>
    </source>
</evidence>
<feature type="transmembrane region" description="Helical" evidence="1">
    <location>
        <begin position="58"/>
        <end position="78"/>
    </location>
</feature>
<feature type="transmembrane region" description="Helical" evidence="1">
    <location>
        <begin position="191"/>
        <end position="211"/>
    </location>
</feature>
<keyword evidence="3" id="KW-1185">Reference proteome</keyword>
<dbReference type="EMBL" id="AP026708">
    <property type="protein sequence ID" value="BDQ35275.1"/>
    <property type="molecule type" value="Genomic_DNA"/>
</dbReference>
<keyword evidence="1" id="KW-1133">Transmembrane helix</keyword>
<proteinExistence type="predicted"/>
<dbReference type="RefSeq" id="WP_264982162.1">
    <property type="nucleotide sequence ID" value="NZ_AP026708.1"/>
</dbReference>
<gene>
    <name evidence="2" type="ORF">JCM14722_28170</name>
</gene>
<feature type="transmembrane region" description="Helical" evidence="1">
    <location>
        <begin position="116"/>
        <end position="139"/>
    </location>
</feature>
<organism evidence="2 3">
    <name type="scientific">Pseudodesulfovibrio portus</name>
    <dbReference type="NCBI Taxonomy" id="231439"/>
    <lineage>
        <taxon>Bacteria</taxon>
        <taxon>Pseudomonadati</taxon>
        <taxon>Thermodesulfobacteriota</taxon>
        <taxon>Desulfovibrionia</taxon>
        <taxon>Desulfovibrionales</taxon>
        <taxon>Desulfovibrionaceae</taxon>
    </lineage>
</organism>
<keyword evidence="1" id="KW-0812">Transmembrane</keyword>
<feature type="transmembrane region" description="Helical" evidence="1">
    <location>
        <begin position="34"/>
        <end position="52"/>
    </location>
</feature>
<feature type="transmembrane region" description="Helical" evidence="1">
    <location>
        <begin position="151"/>
        <end position="171"/>
    </location>
</feature>
<feature type="transmembrane region" description="Helical" evidence="1">
    <location>
        <begin position="90"/>
        <end position="110"/>
    </location>
</feature>
<protein>
    <submittedName>
        <fullName evidence="2">Uncharacterized protein</fullName>
    </submittedName>
</protein>
<evidence type="ECO:0000256" key="1">
    <source>
        <dbReference type="SAM" id="Phobius"/>
    </source>
</evidence>